<dbReference type="Proteomes" id="UP000634011">
    <property type="component" value="Unassembled WGS sequence"/>
</dbReference>
<evidence type="ECO:0000313" key="2">
    <source>
        <dbReference type="Proteomes" id="UP000634011"/>
    </source>
</evidence>
<name>A0A923KQ11_9BURK</name>
<organism evidence="1 2">
    <name type="scientific">Undibacterium jejuense</name>
    <dbReference type="NCBI Taxonomy" id="1344949"/>
    <lineage>
        <taxon>Bacteria</taxon>
        <taxon>Pseudomonadati</taxon>
        <taxon>Pseudomonadota</taxon>
        <taxon>Betaproteobacteria</taxon>
        <taxon>Burkholderiales</taxon>
        <taxon>Oxalobacteraceae</taxon>
        <taxon>Undibacterium</taxon>
    </lineage>
</organism>
<dbReference type="InterPro" id="IPR014347">
    <property type="entry name" value="Tautomerase/MIF_sf"/>
</dbReference>
<comment type="caution">
    <text evidence="1">The sequence shown here is derived from an EMBL/GenBank/DDBJ whole genome shotgun (WGS) entry which is preliminary data.</text>
</comment>
<dbReference type="EMBL" id="JACOFV010000009">
    <property type="protein sequence ID" value="MBC3862634.1"/>
    <property type="molecule type" value="Genomic_DNA"/>
</dbReference>
<keyword evidence="2" id="KW-1185">Reference proteome</keyword>
<reference evidence="1" key="1">
    <citation type="submission" date="2020-08" db="EMBL/GenBank/DDBJ databases">
        <title>Novel species isolated from subtropical streams in China.</title>
        <authorList>
            <person name="Lu H."/>
        </authorList>
    </citation>
    <scope>NUCLEOTIDE SEQUENCE</scope>
    <source>
        <strain evidence="1">KACC 12607</strain>
    </source>
</reference>
<evidence type="ECO:0000313" key="1">
    <source>
        <dbReference type="EMBL" id="MBC3862634.1"/>
    </source>
</evidence>
<sequence>MPNMLIKLPHNAFSNDAKAKLVKSLNAAAANAEQIPDDQRKRFLCWITIDEVATGSWTCGGIDLSAQLIPCIAMIFLPAGVLDGATRASYIADIHKAFINALAPEEQRQLATSIVLHEVTDGSWGANGNVWRLPDFARAAGFSHLQTLLKNE</sequence>
<dbReference type="Gene3D" id="3.30.429.10">
    <property type="entry name" value="Macrophage Migration Inhibitory Factor"/>
    <property type="match status" value="1"/>
</dbReference>
<protein>
    <submittedName>
        <fullName evidence="1">Tautomerase</fullName>
    </submittedName>
</protein>
<accession>A0A923KQ11</accession>
<dbReference type="AlphaFoldDB" id="A0A923KQ11"/>
<proteinExistence type="predicted"/>
<gene>
    <name evidence="1" type="ORF">H8K32_11020</name>
</gene>
<dbReference type="RefSeq" id="WP_186912550.1">
    <property type="nucleotide sequence ID" value="NZ_JACOFV010000009.1"/>
</dbReference>